<organism evidence="1 2">
    <name type="scientific">Polycladomyces zharkentensis</name>
    <dbReference type="NCBI Taxonomy" id="2807616"/>
    <lineage>
        <taxon>Bacteria</taxon>
        <taxon>Bacillati</taxon>
        <taxon>Bacillota</taxon>
        <taxon>Bacilli</taxon>
        <taxon>Bacillales</taxon>
        <taxon>Thermoactinomycetaceae</taxon>
        <taxon>Polycladomyces</taxon>
    </lineage>
</organism>
<reference evidence="1" key="1">
    <citation type="journal article" date="2024" name="Int. J. Syst. Evol. Microbiol.">
        <title>Polycladomyces zharkentensis sp. nov., a novel thermophilic cellulose- and starch-degrading member of the Bacillota from a geothermal aquifer in Kazakhstan.</title>
        <authorList>
            <person name="Mashzhan A."/>
            <person name="Kistaubayeva A."/>
            <person name="Javier-Lopez R."/>
            <person name="Bissenova U."/>
            <person name="Bissenbay A."/>
            <person name="Birkeland N.K."/>
        </authorList>
    </citation>
    <scope>NUCLEOTIDE SEQUENCE</scope>
    <source>
        <strain evidence="1">ZKZ2T</strain>
    </source>
</reference>
<keyword evidence="2" id="KW-1185">Reference proteome</keyword>
<accession>A0ABS2WI29</accession>
<dbReference type="RefSeq" id="WP_205494015.1">
    <property type="nucleotide sequence ID" value="NZ_JAFHAP010000007.1"/>
</dbReference>
<evidence type="ECO:0000313" key="2">
    <source>
        <dbReference type="Proteomes" id="UP001177120"/>
    </source>
</evidence>
<dbReference type="EMBL" id="JAFHAP010000007">
    <property type="protein sequence ID" value="MBN2909208.1"/>
    <property type="molecule type" value="Genomic_DNA"/>
</dbReference>
<proteinExistence type="predicted"/>
<name>A0ABS2WI29_9BACL</name>
<gene>
    <name evidence="1" type="ORF">JQC72_06685</name>
</gene>
<protein>
    <submittedName>
        <fullName evidence="1">Uncharacterized protein</fullName>
    </submittedName>
</protein>
<comment type="caution">
    <text evidence="1">The sequence shown here is derived from an EMBL/GenBank/DDBJ whole genome shotgun (WGS) entry which is preliminary data.</text>
</comment>
<evidence type="ECO:0000313" key="1">
    <source>
        <dbReference type="EMBL" id="MBN2909208.1"/>
    </source>
</evidence>
<sequence>MNHDLYLRLWRLVDIMESKDYHCKSVKYAELKKQRDEMMNEINSYLEITKDKDEIEAIIKSDPQILYLLPVDFVFDLFHKVFAFGSLDKDVIIAFAYFIHAYGPDWDEESEKIEKYVAENKLKEAVDIALKIKYH</sequence>
<dbReference type="Proteomes" id="UP001177120">
    <property type="component" value="Unassembled WGS sequence"/>
</dbReference>